<keyword evidence="13" id="KW-1185">Reference proteome</keyword>
<dbReference type="InterPro" id="IPR012259">
    <property type="entry name" value="DHFR"/>
</dbReference>
<evidence type="ECO:0000256" key="7">
    <source>
        <dbReference type="ARBA" id="ARBA00025067"/>
    </source>
</evidence>
<comment type="function">
    <text evidence="7 8">Key enzyme in folate metabolism. Catalyzes an essential reaction for de novo glycine and purine synthesis, and for DNA precursor synthesis.</text>
</comment>
<keyword evidence="5 8" id="KW-0521">NADP</keyword>
<keyword evidence="4 8" id="KW-0554">One-carbon metabolism</keyword>
<evidence type="ECO:0000256" key="1">
    <source>
        <dbReference type="ARBA" id="ARBA00004903"/>
    </source>
</evidence>
<feature type="region of interest" description="Disordered" evidence="10">
    <location>
        <begin position="153"/>
        <end position="174"/>
    </location>
</feature>
<comment type="caution">
    <text evidence="12">The sequence shown here is derived from an EMBL/GenBank/DDBJ whole genome shotgun (WGS) entry which is preliminary data.</text>
</comment>
<dbReference type="FunFam" id="3.40.430.10:FF:000001">
    <property type="entry name" value="Dihydrofolate reductase"/>
    <property type="match status" value="1"/>
</dbReference>
<comment type="similarity">
    <text evidence="2 8 9">Belongs to the dihydrofolate reductase family.</text>
</comment>
<evidence type="ECO:0000259" key="11">
    <source>
        <dbReference type="PROSITE" id="PS51330"/>
    </source>
</evidence>
<sequence>MSNPEIVIVVAMASNNVIGRNGDMPWKLSTDLKRFKALTLGKPLVMGRKTFESVGGKPLPGRPHVIVSRGAAIDVAGVETVRSLDEAIERAKKIAVETGVDEVCIAGGGEIYRQSLPLAGVLHVTHVEAEIEGDTVFPEIDPAVFEKVQETQIPAGEKDNYPTRYTTYRRRPAA</sequence>
<proteinExistence type="inferred from homology"/>
<dbReference type="GO" id="GO:0046654">
    <property type="term" value="P:tetrahydrofolate biosynthetic process"/>
    <property type="evidence" value="ECO:0007669"/>
    <property type="project" value="UniProtKB-UniPathway"/>
</dbReference>
<dbReference type="EC" id="1.5.1.3" evidence="3 8"/>
<dbReference type="EMBL" id="JAAKZH010000001">
    <property type="protein sequence ID" value="NGO62849.1"/>
    <property type="molecule type" value="Genomic_DNA"/>
</dbReference>
<dbReference type="Pfam" id="PF00186">
    <property type="entry name" value="DHFR_1"/>
    <property type="match status" value="1"/>
</dbReference>
<dbReference type="RefSeq" id="WP_163899700.1">
    <property type="nucleotide sequence ID" value="NZ_CP048427.1"/>
</dbReference>
<feature type="domain" description="DHFR" evidence="11">
    <location>
        <begin position="5"/>
        <end position="170"/>
    </location>
</feature>
<reference evidence="12 13" key="1">
    <citation type="submission" date="2020-02" db="EMBL/GenBank/DDBJ databases">
        <title>Genome sequence of the type strain CCBAU10050 of Rhizobium daejeonense.</title>
        <authorList>
            <person name="Gao J."/>
            <person name="Sun J."/>
        </authorList>
    </citation>
    <scope>NUCLEOTIDE SEQUENCE [LARGE SCALE GENOMIC DNA]</scope>
    <source>
        <strain evidence="12 13">CCBAU10050</strain>
    </source>
</reference>
<dbReference type="PIRSF" id="PIRSF000194">
    <property type="entry name" value="DHFR"/>
    <property type="match status" value="1"/>
</dbReference>
<protein>
    <recommendedName>
        <fullName evidence="3 8">Dihydrofolate reductase</fullName>
        <ecNumber evidence="3 8">1.5.1.3</ecNumber>
    </recommendedName>
</protein>
<dbReference type="InterPro" id="IPR024072">
    <property type="entry name" value="DHFR-like_dom_sf"/>
</dbReference>
<dbReference type="AlphaFoldDB" id="A0A6M1RUS5"/>
<dbReference type="PANTHER" id="PTHR48069:SF3">
    <property type="entry name" value="DIHYDROFOLATE REDUCTASE"/>
    <property type="match status" value="1"/>
</dbReference>
<evidence type="ECO:0000256" key="10">
    <source>
        <dbReference type="SAM" id="MobiDB-lite"/>
    </source>
</evidence>
<evidence type="ECO:0000313" key="13">
    <source>
        <dbReference type="Proteomes" id="UP000477849"/>
    </source>
</evidence>
<gene>
    <name evidence="12" type="ORF">G6N76_04125</name>
</gene>
<comment type="catalytic activity">
    <reaction evidence="8">
        <text>(6S)-5,6,7,8-tetrahydrofolate + NADP(+) = 7,8-dihydrofolate + NADPH + H(+)</text>
        <dbReference type="Rhea" id="RHEA:15009"/>
        <dbReference type="ChEBI" id="CHEBI:15378"/>
        <dbReference type="ChEBI" id="CHEBI:57451"/>
        <dbReference type="ChEBI" id="CHEBI:57453"/>
        <dbReference type="ChEBI" id="CHEBI:57783"/>
        <dbReference type="ChEBI" id="CHEBI:58349"/>
        <dbReference type="EC" id="1.5.1.3"/>
    </reaction>
</comment>
<evidence type="ECO:0000256" key="5">
    <source>
        <dbReference type="ARBA" id="ARBA00022857"/>
    </source>
</evidence>
<dbReference type="GO" id="GO:0006730">
    <property type="term" value="P:one-carbon metabolic process"/>
    <property type="evidence" value="ECO:0007669"/>
    <property type="project" value="UniProtKB-KW"/>
</dbReference>
<dbReference type="GO" id="GO:0070401">
    <property type="term" value="F:NADP+ binding"/>
    <property type="evidence" value="ECO:0007669"/>
    <property type="project" value="UniProtKB-ARBA"/>
</dbReference>
<evidence type="ECO:0000256" key="2">
    <source>
        <dbReference type="ARBA" id="ARBA00009539"/>
    </source>
</evidence>
<name>A0A6M1RUS5_9HYPH</name>
<dbReference type="SUPFAM" id="SSF53597">
    <property type="entry name" value="Dihydrofolate reductase-like"/>
    <property type="match status" value="1"/>
</dbReference>
<dbReference type="InterPro" id="IPR017925">
    <property type="entry name" value="DHFR_CS"/>
</dbReference>
<evidence type="ECO:0000256" key="8">
    <source>
        <dbReference type="PIRNR" id="PIRNR000194"/>
    </source>
</evidence>
<evidence type="ECO:0000256" key="9">
    <source>
        <dbReference type="RuleBase" id="RU004474"/>
    </source>
</evidence>
<dbReference type="InterPro" id="IPR001796">
    <property type="entry name" value="DHFR_dom"/>
</dbReference>
<dbReference type="Proteomes" id="UP000477849">
    <property type="component" value="Unassembled WGS sequence"/>
</dbReference>
<dbReference type="PRINTS" id="PR00070">
    <property type="entry name" value="DHFR"/>
</dbReference>
<dbReference type="GO" id="GO:0004146">
    <property type="term" value="F:dihydrofolate reductase activity"/>
    <property type="evidence" value="ECO:0007669"/>
    <property type="project" value="UniProtKB-EC"/>
</dbReference>
<evidence type="ECO:0000313" key="12">
    <source>
        <dbReference type="EMBL" id="NGO62849.1"/>
    </source>
</evidence>
<dbReference type="UniPathway" id="UPA00077">
    <property type="reaction ID" value="UER00158"/>
</dbReference>
<dbReference type="GO" id="GO:0005829">
    <property type="term" value="C:cytosol"/>
    <property type="evidence" value="ECO:0007669"/>
    <property type="project" value="TreeGrafter"/>
</dbReference>
<dbReference type="GO" id="GO:0046655">
    <property type="term" value="P:folic acid metabolic process"/>
    <property type="evidence" value="ECO:0007669"/>
    <property type="project" value="TreeGrafter"/>
</dbReference>
<dbReference type="GO" id="GO:0046452">
    <property type="term" value="P:dihydrofolate metabolic process"/>
    <property type="evidence" value="ECO:0007669"/>
    <property type="project" value="TreeGrafter"/>
</dbReference>
<comment type="pathway">
    <text evidence="1 8">Cofactor biosynthesis; tetrahydrofolate biosynthesis; 5,6,7,8-tetrahydrofolate from 7,8-dihydrofolate: step 1/1.</text>
</comment>
<evidence type="ECO:0000256" key="4">
    <source>
        <dbReference type="ARBA" id="ARBA00022563"/>
    </source>
</evidence>
<dbReference type="PROSITE" id="PS00075">
    <property type="entry name" value="DHFR_1"/>
    <property type="match status" value="1"/>
</dbReference>
<organism evidence="12 13">
    <name type="scientific">Rhizobium daejeonense</name>
    <dbReference type="NCBI Taxonomy" id="240521"/>
    <lineage>
        <taxon>Bacteria</taxon>
        <taxon>Pseudomonadati</taxon>
        <taxon>Pseudomonadota</taxon>
        <taxon>Alphaproteobacteria</taxon>
        <taxon>Hyphomicrobiales</taxon>
        <taxon>Rhizobiaceae</taxon>
        <taxon>Rhizobium/Agrobacterium group</taxon>
        <taxon>Rhizobium</taxon>
    </lineage>
</organism>
<dbReference type="PANTHER" id="PTHR48069">
    <property type="entry name" value="DIHYDROFOLATE REDUCTASE"/>
    <property type="match status" value="1"/>
</dbReference>
<dbReference type="PROSITE" id="PS51330">
    <property type="entry name" value="DHFR_2"/>
    <property type="match status" value="1"/>
</dbReference>
<keyword evidence="6 8" id="KW-0560">Oxidoreductase</keyword>
<dbReference type="Gene3D" id="3.40.430.10">
    <property type="entry name" value="Dihydrofolate Reductase, subunit A"/>
    <property type="match status" value="1"/>
</dbReference>
<evidence type="ECO:0000256" key="6">
    <source>
        <dbReference type="ARBA" id="ARBA00023002"/>
    </source>
</evidence>
<evidence type="ECO:0000256" key="3">
    <source>
        <dbReference type="ARBA" id="ARBA00012856"/>
    </source>
</evidence>
<accession>A0A6M1RUS5</accession>
<dbReference type="CDD" id="cd00209">
    <property type="entry name" value="DHFR"/>
    <property type="match status" value="1"/>
</dbReference>